<dbReference type="RefSeq" id="XP_043147655.1">
    <property type="nucleotide sequence ID" value="XM_043291720.1"/>
</dbReference>
<comment type="caution">
    <text evidence="1">The sequence shown here is derived from an EMBL/GenBank/DDBJ whole genome shotgun (WGS) entry which is preliminary data.</text>
</comment>
<sequence>MEGPTNSKEIAPASASWTVDYLMDVDLKSKDGTDIPLYNKHLRYGEDDGYTRNLGIRQQVGDKSERFDTEKEDYWLFHIHSNHADFEIAIGGETPVLVNSKPNWNKCSDEDTDVIWKSHKWEDPSSSKNHVWLRSWVVFEDEKKGCFNRFVAVRCPKMDNPAITIKGSGHFACLHWVGLFLKTTTNDTNKFVTVRTTNRLLPDYGERNRTAGYEWFDEDGPADVTNRTLTLFPKQLYGTNGNDPVLYDRFVTTDPENLLGQKHFDLVRSMFEQKSALSAYKYTWHASGRTLIKTADDSFWQEPYMSGETTLDYVSGIEVIPSTVNGWTVLLTVFTSVTKIATGLFTANFGSIVSGIFDMTDVFDEKKMRETADLKGFVTAAAEAVDEYNKKFPENKKKKPNSADVPTINLEIQNETVLHMHFGTSYIGTKTNA</sequence>
<dbReference type="EMBL" id="BBXM02000005">
    <property type="protein sequence ID" value="GIC90389.1"/>
    <property type="molecule type" value="Genomic_DNA"/>
</dbReference>
<evidence type="ECO:0000313" key="1">
    <source>
        <dbReference type="EMBL" id="GIC90389.1"/>
    </source>
</evidence>
<accession>A0A8E0V358</accession>
<proteinExistence type="predicted"/>
<dbReference type="AlphaFoldDB" id="A0A8E0V358"/>
<dbReference type="GeneID" id="66994300"/>
<reference evidence="1" key="2">
    <citation type="submission" date="2021-01" db="EMBL/GenBank/DDBJ databases">
        <title>Pan-genome distribution and transcriptional activeness of fungal secondary metabolism genes in Aspergillus section Fumigati.</title>
        <authorList>
            <person name="Takahashi H."/>
            <person name="Umemura M."/>
            <person name="Ninomiya A."/>
            <person name="Kusuya Y."/>
            <person name="Urayama S."/>
            <person name="Shimizu M."/>
            <person name="Watanabe A."/>
            <person name="Kamei K."/>
            <person name="Yaguchi T."/>
            <person name="Hagiwara D."/>
        </authorList>
    </citation>
    <scope>NUCLEOTIDE SEQUENCE</scope>
    <source>
        <strain evidence="1">IFM 46973</strain>
    </source>
</reference>
<evidence type="ECO:0000313" key="2">
    <source>
        <dbReference type="Proteomes" id="UP000036893"/>
    </source>
</evidence>
<dbReference type="Proteomes" id="UP000036893">
    <property type="component" value="Unassembled WGS sequence"/>
</dbReference>
<organism evidence="1 2">
    <name type="scientific">Aspergillus udagawae</name>
    <dbReference type="NCBI Taxonomy" id="91492"/>
    <lineage>
        <taxon>Eukaryota</taxon>
        <taxon>Fungi</taxon>
        <taxon>Dikarya</taxon>
        <taxon>Ascomycota</taxon>
        <taxon>Pezizomycotina</taxon>
        <taxon>Eurotiomycetes</taxon>
        <taxon>Eurotiomycetidae</taxon>
        <taxon>Eurotiales</taxon>
        <taxon>Aspergillaceae</taxon>
        <taxon>Aspergillus</taxon>
        <taxon>Aspergillus subgen. Fumigati</taxon>
    </lineage>
</organism>
<reference evidence="1" key="1">
    <citation type="journal article" date="2015" name="Genome Announc.">
        <title>Draft Genome Sequence of the Pathogenic Filamentous Fungus Aspergillus udagawae Strain IFM 46973T.</title>
        <authorList>
            <person name="Kusuya Y."/>
            <person name="Takahashi-Nakaguchi A."/>
            <person name="Takahashi H."/>
            <person name="Yaguchi T."/>
        </authorList>
    </citation>
    <scope>NUCLEOTIDE SEQUENCE</scope>
    <source>
        <strain evidence="1">IFM 46973</strain>
    </source>
</reference>
<gene>
    <name evidence="1" type="ORF">Aud_006823</name>
</gene>
<protein>
    <submittedName>
        <fullName evidence="1">Uncharacterized protein</fullName>
    </submittedName>
</protein>
<name>A0A8E0V358_9EURO</name>